<dbReference type="Proteomes" id="UP000615446">
    <property type="component" value="Unassembled WGS sequence"/>
</dbReference>
<accession>A0A8H3R366</accession>
<gene>
    <name evidence="1" type="ORF">RCL2_002816100</name>
</gene>
<sequence length="181" mass="21295">MIAKHVIVNCEVFSSKLDHCVSSFVVHYFQVFNKLLYIFEFRILSFSGKQMENKPLLFSRPLYRFLTQPDVMSTFNAITADDMFAYYQQERPDNKTSQIYDALSKDLEEALDSNFFDEATTRVLRNIRDNWKTWKKRILKQVRSKQFQTNVTNYQKSIASVIDAEVDGWVEESRSEKKDGG</sequence>
<dbReference type="EMBL" id="BLAL01000302">
    <property type="protein sequence ID" value="GET01764.1"/>
    <property type="molecule type" value="Genomic_DNA"/>
</dbReference>
<evidence type="ECO:0000313" key="1">
    <source>
        <dbReference type="EMBL" id="GET01764.1"/>
    </source>
</evidence>
<name>A0A8H3R366_9GLOM</name>
<dbReference type="OrthoDB" id="2433122at2759"/>
<proteinExistence type="predicted"/>
<organism evidence="1 2">
    <name type="scientific">Rhizophagus clarus</name>
    <dbReference type="NCBI Taxonomy" id="94130"/>
    <lineage>
        <taxon>Eukaryota</taxon>
        <taxon>Fungi</taxon>
        <taxon>Fungi incertae sedis</taxon>
        <taxon>Mucoromycota</taxon>
        <taxon>Glomeromycotina</taxon>
        <taxon>Glomeromycetes</taxon>
        <taxon>Glomerales</taxon>
        <taxon>Glomeraceae</taxon>
        <taxon>Rhizophagus</taxon>
    </lineage>
</organism>
<protein>
    <submittedName>
        <fullName evidence="1">Uncharacterized protein</fullName>
    </submittedName>
</protein>
<dbReference type="AlphaFoldDB" id="A0A8H3R366"/>
<evidence type="ECO:0000313" key="2">
    <source>
        <dbReference type="Proteomes" id="UP000615446"/>
    </source>
</evidence>
<reference evidence="1" key="1">
    <citation type="submission" date="2019-10" db="EMBL/GenBank/DDBJ databases">
        <title>Conservation and host-specific expression of non-tandemly repeated heterogenous ribosome RNA gene in arbuscular mycorrhizal fungi.</title>
        <authorList>
            <person name="Maeda T."/>
            <person name="Kobayashi Y."/>
            <person name="Nakagawa T."/>
            <person name="Ezawa T."/>
            <person name="Yamaguchi K."/>
            <person name="Bino T."/>
            <person name="Nishimoto Y."/>
            <person name="Shigenobu S."/>
            <person name="Kawaguchi M."/>
        </authorList>
    </citation>
    <scope>NUCLEOTIDE SEQUENCE</scope>
    <source>
        <strain evidence="1">HR1</strain>
    </source>
</reference>
<comment type="caution">
    <text evidence="1">The sequence shown here is derived from an EMBL/GenBank/DDBJ whole genome shotgun (WGS) entry which is preliminary data.</text>
</comment>